<comment type="caution">
    <text evidence="2">The sequence shown here is derived from an EMBL/GenBank/DDBJ whole genome shotgun (WGS) entry which is preliminary data.</text>
</comment>
<dbReference type="Proteomes" id="UP000019460">
    <property type="component" value="Unassembled WGS sequence"/>
</dbReference>
<gene>
    <name evidence="2" type="ORF">D779_2757</name>
</gene>
<evidence type="ECO:0000313" key="3">
    <source>
        <dbReference type="Proteomes" id="UP000019460"/>
    </source>
</evidence>
<name>W9VBL7_9GAMM</name>
<proteinExistence type="predicted"/>
<dbReference type="Pfam" id="PF05940">
    <property type="entry name" value="NnrS"/>
    <property type="match status" value="1"/>
</dbReference>
<keyword evidence="3" id="KW-1185">Reference proteome</keyword>
<dbReference type="AlphaFoldDB" id="W9VBL7"/>
<evidence type="ECO:0000256" key="1">
    <source>
        <dbReference type="SAM" id="Phobius"/>
    </source>
</evidence>
<keyword evidence="1" id="KW-0812">Transmembrane</keyword>
<organism evidence="2 3">
    <name type="scientific">Imhoffiella purpurea</name>
    <dbReference type="NCBI Taxonomy" id="1249627"/>
    <lineage>
        <taxon>Bacteria</taxon>
        <taxon>Pseudomonadati</taxon>
        <taxon>Pseudomonadota</taxon>
        <taxon>Gammaproteobacteria</taxon>
        <taxon>Chromatiales</taxon>
        <taxon>Chromatiaceae</taxon>
        <taxon>Imhoffiella</taxon>
    </lineage>
</organism>
<dbReference type="EMBL" id="AONC01000042">
    <property type="protein sequence ID" value="EXJ14356.1"/>
    <property type="molecule type" value="Genomic_DNA"/>
</dbReference>
<feature type="transmembrane region" description="Helical" evidence="1">
    <location>
        <begin position="15"/>
        <end position="34"/>
    </location>
</feature>
<evidence type="ECO:0000313" key="2">
    <source>
        <dbReference type="EMBL" id="EXJ14356.1"/>
    </source>
</evidence>
<dbReference type="STRING" id="1249627.D779_2757"/>
<keyword evidence="1" id="KW-1133">Transmembrane helix</keyword>
<keyword evidence="1" id="KW-0472">Membrane</keyword>
<protein>
    <submittedName>
        <fullName evidence="2">Uncharacterized protein</fullName>
    </submittedName>
</protein>
<dbReference type="InterPro" id="IPR010266">
    <property type="entry name" value="NnrS"/>
</dbReference>
<dbReference type="RefSeq" id="WP_232424195.1">
    <property type="nucleotide sequence ID" value="NZ_AONC01000042.1"/>
</dbReference>
<sequence length="49" mass="5451">MRAGRSLFDPAGYHIWLMAGGVSWILAFGLFIWVHAPMLVRARPDGRPG</sequence>
<accession>W9VBL7</accession>
<dbReference type="eggNOG" id="COG3213">
    <property type="taxonomic scope" value="Bacteria"/>
</dbReference>
<reference evidence="2 3" key="1">
    <citation type="submission" date="2012-11" db="EMBL/GenBank/DDBJ databases">
        <title>Genome assembly of Thiorhodococcus sp. AK35.</title>
        <authorList>
            <person name="Nupur N."/>
            <person name="Khatri I."/>
            <person name="Subramanian S."/>
            <person name="Pinnaka A."/>
        </authorList>
    </citation>
    <scope>NUCLEOTIDE SEQUENCE [LARGE SCALE GENOMIC DNA]</scope>
    <source>
        <strain evidence="2 3">AK35</strain>
    </source>
</reference>